<dbReference type="Proteomes" id="UP000075920">
    <property type="component" value="Unassembled WGS sequence"/>
</dbReference>
<reference evidence="3" key="1">
    <citation type="submission" date="2013-03" db="EMBL/GenBank/DDBJ databases">
        <title>The Genome Sequence of Anopheles minimus MINIMUS1.</title>
        <authorList>
            <consortium name="The Broad Institute Genomics Platform"/>
            <person name="Neafsey D.E."/>
            <person name="Walton C."/>
            <person name="Walker B."/>
            <person name="Young S.K."/>
            <person name="Zeng Q."/>
            <person name="Gargeya S."/>
            <person name="Fitzgerald M."/>
            <person name="Haas B."/>
            <person name="Abouelleil A."/>
            <person name="Allen A.W."/>
            <person name="Alvarado L."/>
            <person name="Arachchi H.M."/>
            <person name="Berlin A.M."/>
            <person name="Chapman S.B."/>
            <person name="Gainer-Dewar J."/>
            <person name="Goldberg J."/>
            <person name="Griggs A."/>
            <person name="Gujja S."/>
            <person name="Hansen M."/>
            <person name="Howarth C."/>
            <person name="Imamovic A."/>
            <person name="Ireland A."/>
            <person name="Larimer J."/>
            <person name="McCowan C."/>
            <person name="Murphy C."/>
            <person name="Pearson M."/>
            <person name="Poon T.W."/>
            <person name="Priest M."/>
            <person name="Roberts A."/>
            <person name="Saif S."/>
            <person name="Shea T."/>
            <person name="Sisk P."/>
            <person name="Sykes S."/>
            <person name="Wortman J."/>
            <person name="Nusbaum C."/>
            <person name="Birren B."/>
        </authorList>
    </citation>
    <scope>NUCLEOTIDE SEQUENCE [LARGE SCALE GENOMIC DNA]</scope>
    <source>
        <strain evidence="3">MINIMUS1</strain>
    </source>
</reference>
<keyword evidence="1" id="KW-0812">Transmembrane</keyword>
<evidence type="ECO:0000313" key="2">
    <source>
        <dbReference type="EnsemblMetazoa" id="AMIN010750-PA"/>
    </source>
</evidence>
<keyword evidence="1" id="KW-1133">Transmembrane helix</keyword>
<reference evidence="2" key="2">
    <citation type="submission" date="2020-05" db="UniProtKB">
        <authorList>
            <consortium name="EnsemblMetazoa"/>
        </authorList>
    </citation>
    <scope>IDENTIFICATION</scope>
    <source>
        <strain evidence="2">MINIMUS1</strain>
    </source>
</reference>
<keyword evidence="3" id="KW-1185">Reference proteome</keyword>
<accession>A0A182WK38</accession>
<protein>
    <submittedName>
        <fullName evidence="2">Uncharacterized protein</fullName>
    </submittedName>
</protein>
<evidence type="ECO:0000313" key="3">
    <source>
        <dbReference type="Proteomes" id="UP000075920"/>
    </source>
</evidence>
<evidence type="ECO:0000256" key="1">
    <source>
        <dbReference type="SAM" id="Phobius"/>
    </source>
</evidence>
<proteinExistence type="predicted"/>
<name>A0A182WK38_9DIPT</name>
<dbReference type="AlphaFoldDB" id="A0A182WK38"/>
<sequence>MKSSIAIPAQQFFHAILHSSNRRETTGQAPLLGELVRANFPPPFSNPSGTITFRLYAFRWYATVATTTTTTTTTVIAVGATGGHTTAHCTAVHGGTGRNTCPGHRRRTSPEESVMLQMLMQIKMMMVMMSVMMSVRRTGRMVQRRV</sequence>
<keyword evidence="1" id="KW-0472">Membrane</keyword>
<dbReference type="VEuPathDB" id="VectorBase:AMIN010750"/>
<organism evidence="2 3">
    <name type="scientific">Anopheles minimus</name>
    <dbReference type="NCBI Taxonomy" id="112268"/>
    <lineage>
        <taxon>Eukaryota</taxon>
        <taxon>Metazoa</taxon>
        <taxon>Ecdysozoa</taxon>
        <taxon>Arthropoda</taxon>
        <taxon>Hexapoda</taxon>
        <taxon>Insecta</taxon>
        <taxon>Pterygota</taxon>
        <taxon>Neoptera</taxon>
        <taxon>Endopterygota</taxon>
        <taxon>Diptera</taxon>
        <taxon>Nematocera</taxon>
        <taxon>Culicoidea</taxon>
        <taxon>Culicidae</taxon>
        <taxon>Anophelinae</taxon>
        <taxon>Anopheles</taxon>
    </lineage>
</organism>
<dbReference type="EnsemblMetazoa" id="AMIN010750-RA">
    <property type="protein sequence ID" value="AMIN010750-PA"/>
    <property type="gene ID" value="AMIN010750"/>
</dbReference>
<feature type="transmembrane region" description="Helical" evidence="1">
    <location>
        <begin position="114"/>
        <end position="135"/>
    </location>
</feature>